<dbReference type="EC" id="4.2.1.1" evidence="2 6"/>
<dbReference type="SUPFAM" id="SSF51069">
    <property type="entry name" value="Carbonic anhydrase"/>
    <property type="match status" value="1"/>
</dbReference>
<dbReference type="STRING" id="4232.A0A251V316"/>
<evidence type="ECO:0000256" key="2">
    <source>
        <dbReference type="ARBA" id="ARBA00012925"/>
    </source>
</evidence>
<dbReference type="EMBL" id="CM007893">
    <property type="protein sequence ID" value="OTG29689.1"/>
    <property type="molecule type" value="Genomic_DNA"/>
</dbReference>
<sequence length="305" mass="33652">MAKPNLLSLYFIVSLLSLIIACNADASKGNHEFSYLKDSLNGPTKWGSLGAQFKSCSDGESQSPINIEAKKAKDQPYDLKKSYKEAPAKLFNRDHAITVEWQGDAGGIEVNGTAYQLFQCHWHIPSEHTINGKKHDAEIHFVHIDGNDQKAVIGYLYTIGKADPFIEKLSESKLEAIDSNGNALGKISASSATSGSKKYYRYRGSLTTPPCSEGVTWTVADTTKSISKEQIELLKGPLDHGFKENARPVQELRGRTVTKFEDKEETGEGKQCGKDSSSSIIHPRNGIIIILIHIYVLLLFYVVAF</sequence>
<reference evidence="9" key="3">
    <citation type="submission" date="2020-06" db="EMBL/GenBank/DDBJ databases">
        <title>Helianthus annuus Genome sequencing and assembly Release 2.</title>
        <authorList>
            <person name="Gouzy J."/>
            <person name="Langlade N."/>
            <person name="Munos S."/>
        </authorList>
    </citation>
    <scope>NUCLEOTIDE SEQUENCE</scope>
    <source>
        <tissue evidence="9">Leaves</tissue>
    </source>
</reference>
<feature type="transmembrane region" description="Helical" evidence="7">
    <location>
        <begin position="286"/>
        <end position="304"/>
    </location>
</feature>
<dbReference type="PANTHER" id="PTHR18952:SF208">
    <property type="entry name" value="CARBONIC ANHYDRASE XA-RELATED"/>
    <property type="match status" value="1"/>
</dbReference>
<comment type="cofactor">
    <cofactor evidence="1 6">
        <name>Zn(2+)</name>
        <dbReference type="ChEBI" id="CHEBI:29105"/>
    </cofactor>
</comment>
<dbReference type="PANTHER" id="PTHR18952">
    <property type="entry name" value="CARBONIC ANHYDRASE"/>
    <property type="match status" value="1"/>
</dbReference>
<dbReference type="GO" id="GO:0004089">
    <property type="term" value="F:carbonate dehydratase activity"/>
    <property type="evidence" value="ECO:0007669"/>
    <property type="project" value="UniProtKB-UniRule"/>
</dbReference>
<evidence type="ECO:0000256" key="7">
    <source>
        <dbReference type="SAM" id="Phobius"/>
    </source>
</evidence>
<dbReference type="GO" id="GO:0008270">
    <property type="term" value="F:zinc ion binding"/>
    <property type="evidence" value="ECO:0007669"/>
    <property type="project" value="UniProtKB-UniRule"/>
</dbReference>
<dbReference type="PROSITE" id="PS51257">
    <property type="entry name" value="PROKAR_LIPOPROTEIN"/>
    <property type="match status" value="1"/>
</dbReference>
<feature type="signal peptide" evidence="6">
    <location>
        <begin position="1"/>
        <end position="24"/>
    </location>
</feature>
<dbReference type="InterPro" id="IPR018338">
    <property type="entry name" value="Carbonic_anhydrase_a-class_CS"/>
</dbReference>
<keyword evidence="11" id="KW-1185">Reference proteome</keyword>
<gene>
    <name evidence="10" type="ORF">HannXRQ_Chr04g0125021</name>
    <name evidence="9" type="ORF">HanXRQr2_Chr04g0187731</name>
</gene>
<keyword evidence="4 6" id="KW-0862">Zinc</keyword>
<keyword evidence="6" id="KW-0732">Signal</keyword>
<evidence type="ECO:0000259" key="8">
    <source>
        <dbReference type="PROSITE" id="PS51144"/>
    </source>
</evidence>
<evidence type="ECO:0000256" key="6">
    <source>
        <dbReference type="RuleBase" id="RU367011"/>
    </source>
</evidence>
<dbReference type="OrthoDB" id="429145at2759"/>
<dbReference type="PROSITE" id="PS51144">
    <property type="entry name" value="ALPHA_CA_2"/>
    <property type="match status" value="1"/>
</dbReference>
<dbReference type="PROSITE" id="PS00162">
    <property type="entry name" value="ALPHA_CA_1"/>
    <property type="match status" value="1"/>
</dbReference>
<dbReference type="Gramene" id="mRNA:HanXRQr2_Chr04g0187731">
    <property type="protein sequence ID" value="mRNA:HanXRQr2_Chr04g0187731"/>
    <property type="gene ID" value="HanXRQr2_Chr04g0187731"/>
</dbReference>
<proteinExistence type="inferred from homology"/>
<organism evidence="10 11">
    <name type="scientific">Helianthus annuus</name>
    <name type="common">Common sunflower</name>
    <dbReference type="NCBI Taxonomy" id="4232"/>
    <lineage>
        <taxon>Eukaryota</taxon>
        <taxon>Viridiplantae</taxon>
        <taxon>Streptophyta</taxon>
        <taxon>Embryophyta</taxon>
        <taxon>Tracheophyta</taxon>
        <taxon>Spermatophyta</taxon>
        <taxon>Magnoliopsida</taxon>
        <taxon>eudicotyledons</taxon>
        <taxon>Gunneridae</taxon>
        <taxon>Pentapetalae</taxon>
        <taxon>asterids</taxon>
        <taxon>campanulids</taxon>
        <taxon>Asterales</taxon>
        <taxon>Asteraceae</taxon>
        <taxon>Asteroideae</taxon>
        <taxon>Heliantheae alliance</taxon>
        <taxon>Heliantheae</taxon>
        <taxon>Helianthus</taxon>
    </lineage>
</organism>
<keyword evidence="7" id="KW-0812">Transmembrane</keyword>
<dbReference type="GO" id="GO:0016836">
    <property type="term" value="F:hydro-lyase activity"/>
    <property type="evidence" value="ECO:0000318"/>
    <property type="project" value="GO_Central"/>
</dbReference>
<dbReference type="InterPro" id="IPR041891">
    <property type="entry name" value="Alpha_CA_prokaryot-like"/>
</dbReference>
<dbReference type="EMBL" id="MNCJ02000319">
    <property type="protein sequence ID" value="KAF5811997.1"/>
    <property type="molecule type" value="Genomic_DNA"/>
</dbReference>
<evidence type="ECO:0000256" key="1">
    <source>
        <dbReference type="ARBA" id="ARBA00001947"/>
    </source>
</evidence>
<dbReference type="CDD" id="cd03124">
    <property type="entry name" value="alpha_CA_prokaryotic_like"/>
    <property type="match status" value="1"/>
</dbReference>
<dbReference type="InParanoid" id="A0A251V316"/>
<feature type="chain" id="PRO_5025086796" description="Carbonic anhydrase" evidence="6">
    <location>
        <begin position="25"/>
        <end position="305"/>
    </location>
</feature>
<evidence type="ECO:0000256" key="5">
    <source>
        <dbReference type="ARBA" id="ARBA00023239"/>
    </source>
</evidence>
<dbReference type="Gene3D" id="3.10.200.10">
    <property type="entry name" value="Alpha carbonic anhydrase"/>
    <property type="match status" value="1"/>
</dbReference>
<dbReference type="AlphaFoldDB" id="A0A251V316"/>
<dbReference type="InterPro" id="IPR001148">
    <property type="entry name" value="CA_dom"/>
</dbReference>
<name>A0A251V316_HELAN</name>
<reference evidence="10" key="2">
    <citation type="submission" date="2017-02" db="EMBL/GenBank/DDBJ databases">
        <title>Sunflower complete genome.</title>
        <authorList>
            <person name="Langlade N."/>
            <person name="Munos S."/>
        </authorList>
    </citation>
    <scope>NUCLEOTIDE SEQUENCE [LARGE SCALE GENOMIC DNA]</scope>
    <source>
        <tissue evidence="10">Leaves</tissue>
    </source>
</reference>
<dbReference type="Proteomes" id="UP000215914">
    <property type="component" value="Chromosome 4"/>
</dbReference>
<dbReference type="InterPro" id="IPR023561">
    <property type="entry name" value="Carbonic_anhydrase_a-class"/>
</dbReference>
<evidence type="ECO:0000256" key="3">
    <source>
        <dbReference type="ARBA" id="ARBA00022723"/>
    </source>
</evidence>
<keyword evidence="7" id="KW-0472">Membrane</keyword>
<dbReference type="Pfam" id="PF00194">
    <property type="entry name" value="Carb_anhydrase"/>
    <property type="match status" value="1"/>
</dbReference>
<keyword evidence="7" id="KW-1133">Transmembrane helix</keyword>
<evidence type="ECO:0000313" key="9">
    <source>
        <dbReference type="EMBL" id="KAF5811997.1"/>
    </source>
</evidence>
<keyword evidence="5 6" id="KW-0456">Lyase</keyword>
<comment type="catalytic activity">
    <reaction evidence="6">
        <text>hydrogencarbonate + H(+) = CO2 + H2O</text>
        <dbReference type="Rhea" id="RHEA:10748"/>
        <dbReference type="ChEBI" id="CHEBI:15377"/>
        <dbReference type="ChEBI" id="CHEBI:15378"/>
        <dbReference type="ChEBI" id="CHEBI:16526"/>
        <dbReference type="ChEBI" id="CHEBI:17544"/>
        <dbReference type="EC" id="4.2.1.1"/>
    </reaction>
</comment>
<dbReference type="OMA" id="DEESEDX"/>
<feature type="domain" description="Alpha-carbonic anhydrase" evidence="8">
    <location>
        <begin position="31"/>
        <end position="261"/>
    </location>
</feature>
<evidence type="ECO:0000256" key="4">
    <source>
        <dbReference type="ARBA" id="ARBA00022833"/>
    </source>
</evidence>
<evidence type="ECO:0000313" key="10">
    <source>
        <dbReference type="EMBL" id="OTG29689.1"/>
    </source>
</evidence>
<reference evidence="9 11" key="1">
    <citation type="journal article" date="2017" name="Nature">
        <title>The sunflower genome provides insights into oil metabolism, flowering and Asterid evolution.</title>
        <authorList>
            <person name="Badouin H."/>
            <person name="Gouzy J."/>
            <person name="Grassa C.J."/>
            <person name="Murat F."/>
            <person name="Staton S.E."/>
            <person name="Cottret L."/>
            <person name="Lelandais-Briere C."/>
            <person name="Owens G.L."/>
            <person name="Carrere S."/>
            <person name="Mayjonade B."/>
            <person name="Legrand L."/>
            <person name="Gill N."/>
            <person name="Kane N.C."/>
            <person name="Bowers J.E."/>
            <person name="Hubner S."/>
            <person name="Bellec A."/>
            <person name="Berard A."/>
            <person name="Berges H."/>
            <person name="Blanchet N."/>
            <person name="Boniface M.C."/>
            <person name="Brunel D."/>
            <person name="Catrice O."/>
            <person name="Chaidir N."/>
            <person name="Claudel C."/>
            <person name="Donnadieu C."/>
            <person name="Faraut T."/>
            <person name="Fievet G."/>
            <person name="Helmstetter N."/>
            <person name="King M."/>
            <person name="Knapp S.J."/>
            <person name="Lai Z."/>
            <person name="Le Paslier M.C."/>
            <person name="Lippi Y."/>
            <person name="Lorenzon L."/>
            <person name="Mandel J.R."/>
            <person name="Marage G."/>
            <person name="Marchand G."/>
            <person name="Marquand E."/>
            <person name="Bret-Mestries E."/>
            <person name="Morien E."/>
            <person name="Nambeesan S."/>
            <person name="Nguyen T."/>
            <person name="Pegot-Espagnet P."/>
            <person name="Pouilly N."/>
            <person name="Raftis F."/>
            <person name="Sallet E."/>
            <person name="Schiex T."/>
            <person name="Thomas J."/>
            <person name="Vandecasteele C."/>
            <person name="Vares D."/>
            <person name="Vear F."/>
            <person name="Vautrin S."/>
            <person name="Crespi M."/>
            <person name="Mangin B."/>
            <person name="Burke J.M."/>
            <person name="Salse J."/>
            <person name="Munos S."/>
            <person name="Vincourt P."/>
            <person name="Rieseberg L.H."/>
            <person name="Langlade N.B."/>
        </authorList>
    </citation>
    <scope>NUCLEOTIDE SEQUENCE [LARGE SCALE GENOMIC DNA]</scope>
    <source>
        <strain evidence="11">cv. SF193</strain>
        <tissue evidence="9">Leaves</tissue>
    </source>
</reference>
<keyword evidence="3 6" id="KW-0479">Metal-binding</keyword>
<comment type="function">
    <text evidence="6">Reversible hydration of carbon dioxide.</text>
</comment>
<dbReference type="InterPro" id="IPR036398">
    <property type="entry name" value="CA_dom_sf"/>
</dbReference>
<protein>
    <recommendedName>
        <fullName evidence="2 6">Carbonic anhydrase</fullName>
        <ecNumber evidence="2 6">4.2.1.1</ecNumber>
    </recommendedName>
</protein>
<accession>A0A251V316</accession>
<comment type="similarity">
    <text evidence="6">Belongs to the alpha-carbonic anhydrase family.</text>
</comment>
<evidence type="ECO:0000313" key="11">
    <source>
        <dbReference type="Proteomes" id="UP000215914"/>
    </source>
</evidence>
<dbReference type="SMART" id="SM01057">
    <property type="entry name" value="Carb_anhydrase"/>
    <property type="match status" value="1"/>
</dbReference>